<evidence type="ECO:0000313" key="2">
    <source>
        <dbReference type="Proteomes" id="UP000239888"/>
    </source>
</evidence>
<dbReference type="AlphaFoldDB" id="A0A2L0S0L4"/>
<evidence type="ECO:0000313" key="1">
    <source>
        <dbReference type="EMBL" id="AUZ47554.1"/>
    </source>
</evidence>
<proteinExistence type="predicted"/>
<dbReference type="Proteomes" id="UP000239888">
    <property type="component" value="Chromosome"/>
</dbReference>
<gene>
    <name evidence="1" type="ORF">BOP93_18780</name>
</gene>
<accession>A0A2L0S0L4</accession>
<name>A0A2L0S0L4_9PSED</name>
<organism evidence="1 2">
    <name type="scientific">Pseudomonas orientalis</name>
    <dbReference type="NCBI Taxonomy" id="76758"/>
    <lineage>
        <taxon>Bacteria</taxon>
        <taxon>Pseudomonadati</taxon>
        <taxon>Pseudomonadota</taxon>
        <taxon>Gammaproteobacteria</taxon>
        <taxon>Pseudomonadales</taxon>
        <taxon>Pseudomonadaceae</taxon>
        <taxon>Pseudomonas</taxon>
    </lineage>
</organism>
<sequence>MHPGLKLMASVLRCTLRHGTDRAEQRLFKPPGVVEYVSVPLPYQAVDHRFMDSAGLLEQLAHGGTKWVGGKYFWSGHNGICATVEW</sequence>
<dbReference type="KEGG" id="poi:BOP93_18780"/>
<dbReference type="EMBL" id="CP018049">
    <property type="protein sequence ID" value="AUZ47554.1"/>
    <property type="molecule type" value="Genomic_DNA"/>
</dbReference>
<protein>
    <submittedName>
        <fullName evidence="1">Uncharacterized protein</fullName>
    </submittedName>
</protein>
<reference evidence="1 2" key="1">
    <citation type="journal article" date="2018" name="Front. Microbiol.">
        <title>Pseudomonas orientalis F9: A Potent Antagonist against Phytopathogens with Phytotoxic Effect in the Apple Flower.</title>
        <authorList>
            <person name="Zengerer V."/>
            <person name="Schmid M."/>
            <person name="Bieri M."/>
            <person name="Muller D.C."/>
            <person name="Remus-Emsermann M.N.P."/>
            <person name="Ahrens C.H."/>
            <person name="Pelludat C."/>
        </authorList>
    </citation>
    <scope>NUCLEOTIDE SEQUENCE [LARGE SCALE GENOMIC DNA]</scope>
    <source>
        <strain evidence="1 2">F9</strain>
    </source>
</reference>